<keyword evidence="1" id="KW-0520">NAD</keyword>
<gene>
    <name evidence="3" type="ORF">Ddye_027691</name>
</gene>
<dbReference type="EMBL" id="JANJYI010000008">
    <property type="protein sequence ID" value="KAK2639896.1"/>
    <property type="molecule type" value="Genomic_DNA"/>
</dbReference>
<dbReference type="AlphaFoldDB" id="A0AAD9TPT5"/>
<dbReference type="Gene3D" id="3.40.50.10140">
    <property type="entry name" value="Toll/interleukin-1 receptor homology (TIR) domain"/>
    <property type="match status" value="1"/>
</dbReference>
<evidence type="ECO:0000313" key="4">
    <source>
        <dbReference type="Proteomes" id="UP001280121"/>
    </source>
</evidence>
<dbReference type="GO" id="GO:0007165">
    <property type="term" value="P:signal transduction"/>
    <property type="evidence" value="ECO:0007669"/>
    <property type="project" value="InterPro"/>
</dbReference>
<dbReference type="InterPro" id="IPR035897">
    <property type="entry name" value="Toll_tir_struct_dom_sf"/>
</dbReference>
<evidence type="ECO:0000256" key="1">
    <source>
        <dbReference type="ARBA" id="ARBA00023027"/>
    </source>
</evidence>
<reference evidence="3" key="1">
    <citation type="journal article" date="2023" name="Plant J.">
        <title>Genome sequences and population genomics provide insights into the demographic history, inbreeding, and mutation load of two 'living fossil' tree species of Dipteronia.</title>
        <authorList>
            <person name="Feng Y."/>
            <person name="Comes H.P."/>
            <person name="Chen J."/>
            <person name="Zhu S."/>
            <person name="Lu R."/>
            <person name="Zhang X."/>
            <person name="Li P."/>
            <person name="Qiu J."/>
            <person name="Olsen K.M."/>
            <person name="Qiu Y."/>
        </authorList>
    </citation>
    <scope>NUCLEOTIDE SEQUENCE</scope>
    <source>
        <strain evidence="3">KIB01</strain>
    </source>
</reference>
<name>A0AAD9TPT5_9ROSI</name>
<evidence type="ECO:0000259" key="2">
    <source>
        <dbReference type="PROSITE" id="PS50104"/>
    </source>
</evidence>
<feature type="domain" description="TIR" evidence="2">
    <location>
        <begin position="16"/>
        <end position="111"/>
    </location>
</feature>
<evidence type="ECO:0000313" key="3">
    <source>
        <dbReference type="EMBL" id="KAK2639896.1"/>
    </source>
</evidence>
<dbReference type="Pfam" id="PF01582">
    <property type="entry name" value="TIR"/>
    <property type="match status" value="1"/>
</dbReference>
<dbReference type="PROSITE" id="PS50104">
    <property type="entry name" value="TIR"/>
    <property type="match status" value="1"/>
</dbReference>
<dbReference type="SMART" id="SM00255">
    <property type="entry name" value="TIR"/>
    <property type="match status" value="1"/>
</dbReference>
<dbReference type="SUPFAM" id="SSF52200">
    <property type="entry name" value="Toll/Interleukin receptor TIR domain"/>
    <property type="match status" value="1"/>
</dbReference>
<dbReference type="Proteomes" id="UP001280121">
    <property type="component" value="Unassembled WGS sequence"/>
</dbReference>
<dbReference type="PANTHER" id="PTHR32009">
    <property type="entry name" value="TMV RESISTANCE PROTEIN N-LIKE"/>
    <property type="match status" value="1"/>
</dbReference>
<sequence>MANSSTPSSSITTLPKKHEVFLSFRGEDTRYGFTSHLYDALCRNQIETFIDDDKLERGDEISPALLRAIEGSKIAVVILSKNYAFSKWCLRELAEIMKCKKLHELIVMPVL</sequence>
<proteinExistence type="predicted"/>
<accession>A0AAD9TPT5</accession>
<dbReference type="PANTHER" id="PTHR32009:SF155">
    <property type="entry name" value="DISEASE RESISTANCE PROTEIN (TIR-NBS-LRR CLASS)"/>
    <property type="match status" value="1"/>
</dbReference>
<dbReference type="InterPro" id="IPR000157">
    <property type="entry name" value="TIR_dom"/>
</dbReference>
<keyword evidence="4" id="KW-1185">Reference proteome</keyword>
<protein>
    <recommendedName>
        <fullName evidence="2">TIR domain-containing protein</fullName>
    </recommendedName>
</protein>
<organism evidence="3 4">
    <name type="scientific">Dipteronia dyeriana</name>
    <dbReference type="NCBI Taxonomy" id="168575"/>
    <lineage>
        <taxon>Eukaryota</taxon>
        <taxon>Viridiplantae</taxon>
        <taxon>Streptophyta</taxon>
        <taxon>Embryophyta</taxon>
        <taxon>Tracheophyta</taxon>
        <taxon>Spermatophyta</taxon>
        <taxon>Magnoliopsida</taxon>
        <taxon>eudicotyledons</taxon>
        <taxon>Gunneridae</taxon>
        <taxon>Pentapetalae</taxon>
        <taxon>rosids</taxon>
        <taxon>malvids</taxon>
        <taxon>Sapindales</taxon>
        <taxon>Sapindaceae</taxon>
        <taxon>Hippocastanoideae</taxon>
        <taxon>Acereae</taxon>
        <taxon>Dipteronia</taxon>
    </lineage>
</organism>
<comment type="caution">
    <text evidence="3">The sequence shown here is derived from an EMBL/GenBank/DDBJ whole genome shotgun (WGS) entry which is preliminary data.</text>
</comment>